<name>A0A512MEU4_9BACT</name>
<keyword evidence="3" id="KW-1185">Reference proteome</keyword>
<keyword evidence="1" id="KW-0732">Signal</keyword>
<comment type="caution">
    <text evidence="2">The sequence shown here is derived from an EMBL/GenBank/DDBJ whole genome shotgun (WGS) entry which is preliminary data.</text>
</comment>
<dbReference type="OrthoDB" id="9815497at2"/>
<dbReference type="EMBL" id="BKAG01000044">
    <property type="protein sequence ID" value="GEP45226.1"/>
    <property type="molecule type" value="Genomic_DNA"/>
</dbReference>
<gene>
    <name evidence="2" type="ORF">BGE01nite_45170</name>
</gene>
<sequence>MKALIPSLLLALVSITAVFAKGGPPINEACPVDGKKGRLIYRTFGDEGTIIFCSVECMEAYKKNPSAYKVVAK</sequence>
<proteinExistence type="predicted"/>
<protein>
    <recommendedName>
        <fullName evidence="4">TRASH domain-containing protein</fullName>
    </recommendedName>
</protein>
<organism evidence="2 3">
    <name type="scientific">Brevifollis gellanilyticus</name>
    <dbReference type="NCBI Taxonomy" id="748831"/>
    <lineage>
        <taxon>Bacteria</taxon>
        <taxon>Pseudomonadati</taxon>
        <taxon>Verrucomicrobiota</taxon>
        <taxon>Verrucomicrobiia</taxon>
        <taxon>Verrucomicrobiales</taxon>
        <taxon>Verrucomicrobiaceae</taxon>
    </lineage>
</organism>
<feature type="chain" id="PRO_5022238941" description="TRASH domain-containing protein" evidence="1">
    <location>
        <begin position="21"/>
        <end position="73"/>
    </location>
</feature>
<dbReference type="AlphaFoldDB" id="A0A512MEU4"/>
<evidence type="ECO:0000256" key="1">
    <source>
        <dbReference type="SAM" id="SignalP"/>
    </source>
</evidence>
<accession>A0A512MEU4</accession>
<feature type="signal peptide" evidence="1">
    <location>
        <begin position="1"/>
        <end position="20"/>
    </location>
</feature>
<reference evidence="2 3" key="1">
    <citation type="submission" date="2019-07" db="EMBL/GenBank/DDBJ databases">
        <title>Whole genome shotgun sequence of Brevifollis gellanilyticus NBRC 108608.</title>
        <authorList>
            <person name="Hosoyama A."/>
            <person name="Uohara A."/>
            <person name="Ohji S."/>
            <person name="Ichikawa N."/>
        </authorList>
    </citation>
    <scope>NUCLEOTIDE SEQUENCE [LARGE SCALE GENOMIC DNA]</scope>
    <source>
        <strain evidence="2 3">NBRC 108608</strain>
    </source>
</reference>
<dbReference type="RefSeq" id="WP_146853917.1">
    <property type="nucleotide sequence ID" value="NZ_BKAG01000044.1"/>
</dbReference>
<evidence type="ECO:0008006" key="4">
    <source>
        <dbReference type="Google" id="ProtNLM"/>
    </source>
</evidence>
<dbReference type="Proteomes" id="UP000321577">
    <property type="component" value="Unassembled WGS sequence"/>
</dbReference>
<evidence type="ECO:0000313" key="2">
    <source>
        <dbReference type="EMBL" id="GEP45226.1"/>
    </source>
</evidence>
<evidence type="ECO:0000313" key="3">
    <source>
        <dbReference type="Proteomes" id="UP000321577"/>
    </source>
</evidence>